<dbReference type="STRING" id="1619308.B5808_01410"/>
<protein>
    <submittedName>
        <fullName evidence="3">Uncharacterized protein</fullName>
    </submittedName>
</protein>
<evidence type="ECO:0000256" key="1">
    <source>
        <dbReference type="SAM" id="MobiDB-lite"/>
    </source>
</evidence>
<reference evidence="3 4" key="1">
    <citation type="submission" date="2017-04" db="EMBL/GenBank/DDBJ databases">
        <authorList>
            <person name="Afonso C.L."/>
            <person name="Miller P.J."/>
            <person name="Scott M.A."/>
            <person name="Spackman E."/>
            <person name="Goraichik I."/>
            <person name="Dimitrov K.M."/>
            <person name="Suarez D.L."/>
            <person name="Swayne D.E."/>
        </authorList>
    </citation>
    <scope>NUCLEOTIDE SEQUENCE [LARGE SCALE GENOMIC DNA]</scope>
    <source>
        <strain evidence="4">XA(T)</strain>
    </source>
</reference>
<feature type="compositionally biased region" description="Pro residues" evidence="1">
    <location>
        <begin position="41"/>
        <end position="51"/>
    </location>
</feature>
<sequence>MKVSSPLSRVAALLAVAGVVGLAGCASSSTPTGADGVPGASPTPTPTPPWPDDSGPVVVIEFERDGTPTTLTGELKPGGLLSCVGDSITIANKSPEAGVGVSFDVVDDDRVLSWVVGDDLVAQFSGSGALQMEVGDDGATTYTALGAEGWASVQPRDPALASIGDYDPSVAEQLDATSSFTATCPAP</sequence>
<feature type="signal peptide" evidence="2">
    <location>
        <begin position="1"/>
        <end position="34"/>
    </location>
</feature>
<gene>
    <name evidence="3" type="ORF">B5808_01410</name>
</gene>
<dbReference type="Proteomes" id="UP000192775">
    <property type="component" value="Chromosome"/>
</dbReference>
<evidence type="ECO:0000313" key="3">
    <source>
        <dbReference type="EMBL" id="ARJ04036.1"/>
    </source>
</evidence>
<evidence type="ECO:0000256" key="2">
    <source>
        <dbReference type="SAM" id="SignalP"/>
    </source>
</evidence>
<keyword evidence="4" id="KW-1185">Reference proteome</keyword>
<dbReference type="KEGG" id="cphy:B5808_01410"/>
<proteinExistence type="predicted"/>
<dbReference type="EMBL" id="CP020715">
    <property type="protein sequence ID" value="ARJ04036.1"/>
    <property type="molecule type" value="Genomic_DNA"/>
</dbReference>
<name>A0A1X9LFQ3_9MICO</name>
<keyword evidence="2" id="KW-0732">Signal</keyword>
<dbReference type="PROSITE" id="PS51257">
    <property type="entry name" value="PROKAR_LIPOPROTEIN"/>
    <property type="match status" value="1"/>
</dbReference>
<evidence type="ECO:0000313" key="4">
    <source>
        <dbReference type="Proteomes" id="UP000192775"/>
    </source>
</evidence>
<feature type="chain" id="PRO_5043825769" evidence="2">
    <location>
        <begin position="35"/>
        <end position="187"/>
    </location>
</feature>
<organism evidence="3 4">
    <name type="scientific">Cnuibacter physcomitrellae</name>
    <dbReference type="NCBI Taxonomy" id="1619308"/>
    <lineage>
        <taxon>Bacteria</taxon>
        <taxon>Bacillati</taxon>
        <taxon>Actinomycetota</taxon>
        <taxon>Actinomycetes</taxon>
        <taxon>Micrococcales</taxon>
        <taxon>Microbacteriaceae</taxon>
        <taxon>Cnuibacter</taxon>
    </lineage>
</organism>
<dbReference type="AlphaFoldDB" id="A0A1X9LFQ3"/>
<feature type="region of interest" description="Disordered" evidence="1">
    <location>
        <begin position="28"/>
        <end position="55"/>
    </location>
</feature>
<accession>A0A1X9LFQ3</accession>